<evidence type="ECO:0000313" key="4">
    <source>
        <dbReference type="EMBL" id="ALC05426.1"/>
    </source>
</evidence>
<dbReference type="SUPFAM" id="SSF50475">
    <property type="entry name" value="FMN-binding split barrel"/>
    <property type="match status" value="1"/>
</dbReference>
<dbReference type="PANTHER" id="PTHR30466">
    <property type="entry name" value="FLAVIN REDUCTASE"/>
    <property type="match status" value="1"/>
</dbReference>
<evidence type="ECO:0000256" key="1">
    <source>
        <dbReference type="ARBA" id="ARBA00008898"/>
    </source>
</evidence>
<sequence>MASTLRTATTNLRTVLRNVPTPIAFIATHTDVPRGMIVGSFVSISEDPALVGVFLQKTSTSWPGIEQALATGQELGISILGTGHRGDLRKLSGPSAQRFEGLGWERNESGAIFLSGADAHLATTLSDLQEIGDHYLAVLKVQDAWTESEESSPLVYHRSQAKVV</sequence>
<reference evidence="4 5" key="1">
    <citation type="submission" date="2014-08" db="EMBL/GenBank/DDBJ databases">
        <title>Complete genome sequence of Corynebacterium deserti GIMN1.010 (=DSM 45689), isolated from desert sand in western China.</title>
        <authorList>
            <person name="Ruckert C."/>
            <person name="Albersmeier A."/>
            <person name="Kalinowski J."/>
        </authorList>
    </citation>
    <scope>NUCLEOTIDE SEQUENCE [LARGE SCALE GENOMIC DNA]</scope>
    <source>
        <strain evidence="4 5">GIMN1.010</strain>
    </source>
</reference>
<proteinExistence type="inferred from homology"/>
<dbReference type="Gene3D" id="2.30.110.10">
    <property type="entry name" value="Electron Transport, Fmn-binding Protein, Chain A"/>
    <property type="match status" value="1"/>
</dbReference>
<accession>A0A0M4CIN4</accession>
<evidence type="ECO:0000313" key="5">
    <source>
        <dbReference type="Proteomes" id="UP000068067"/>
    </source>
</evidence>
<dbReference type="GO" id="GO:0010181">
    <property type="term" value="F:FMN binding"/>
    <property type="evidence" value="ECO:0007669"/>
    <property type="project" value="InterPro"/>
</dbReference>
<dbReference type="Pfam" id="PF01613">
    <property type="entry name" value="Flavin_Reduct"/>
    <property type="match status" value="1"/>
</dbReference>
<keyword evidence="5" id="KW-1185">Reference proteome</keyword>
<feature type="domain" description="Flavin reductase like" evidence="3">
    <location>
        <begin position="16"/>
        <end position="163"/>
    </location>
</feature>
<dbReference type="AlphaFoldDB" id="A0A0M4CIN4"/>
<dbReference type="KEGG" id="cdx:CDES_04920"/>
<evidence type="ECO:0000256" key="2">
    <source>
        <dbReference type="ARBA" id="ARBA00023002"/>
    </source>
</evidence>
<dbReference type="Proteomes" id="UP000068067">
    <property type="component" value="Chromosome"/>
</dbReference>
<dbReference type="GO" id="GO:0042602">
    <property type="term" value="F:riboflavin reductase (NADPH) activity"/>
    <property type="evidence" value="ECO:0007669"/>
    <property type="project" value="TreeGrafter"/>
</dbReference>
<dbReference type="PANTHER" id="PTHR30466:SF11">
    <property type="entry name" value="FLAVIN-DEPENDENT MONOOXYGENASE, REDUCTASE SUBUNIT HSAB"/>
    <property type="match status" value="1"/>
</dbReference>
<dbReference type="SMART" id="SM00903">
    <property type="entry name" value="Flavin_Reduct"/>
    <property type="match status" value="1"/>
</dbReference>
<name>A0A0M4CIN4_9CORY</name>
<dbReference type="InterPro" id="IPR012349">
    <property type="entry name" value="Split_barrel_FMN-bd"/>
</dbReference>
<organism evidence="4 5">
    <name type="scientific">Corynebacterium deserti GIMN1.010</name>
    <dbReference type="NCBI Taxonomy" id="931089"/>
    <lineage>
        <taxon>Bacteria</taxon>
        <taxon>Bacillati</taxon>
        <taxon>Actinomycetota</taxon>
        <taxon>Actinomycetes</taxon>
        <taxon>Mycobacteriales</taxon>
        <taxon>Corynebacteriaceae</taxon>
        <taxon>Corynebacterium</taxon>
    </lineage>
</organism>
<evidence type="ECO:0000259" key="3">
    <source>
        <dbReference type="SMART" id="SM00903"/>
    </source>
</evidence>
<dbReference type="OrthoDB" id="9792858at2"/>
<dbReference type="PATRIC" id="fig|931089.4.peg.996"/>
<dbReference type="EMBL" id="CP009220">
    <property type="protein sequence ID" value="ALC05426.1"/>
    <property type="molecule type" value="Genomic_DNA"/>
</dbReference>
<dbReference type="InterPro" id="IPR050268">
    <property type="entry name" value="NADH-dep_flavin_reductase"/>
</dbReference>
<dbReference type="STRING" id="931089.CDES_04920"/>
<protein>
    <recommendedName>
        <fullName evidence="3">Flavin reductase like domain-containing protein</fullName>
    </recommendedName>
</protein>
<keyword evidence="2" id="KW-0560">Oxidoreductase</keyword>
<gene>
    <name evidence="4" type="ORF">CDES_04920</name>
</gene>
<comment type="similarity">
    <text evidence="1">Belongs to the non-flavoprotein flavin reductase family.</text>
</comment>
<dbReference type="InterPro" id="IPR002563">
    <property type="entry name" value="Flavin_Rdtase-like_dom"/>
</dbReference>
<dbReference type="RefSeq" id="WP_053544503.1">
    <property type="nucleotide sequence ID" value="NZ_CP009220.1"/>
</dbReference>